<protein>
    <submittedName>
        <fullName evidence="2">NAD(P)/FAD-dependent oxidoreductase</fullName>
    </submittedName>
</protein>
<keyword evidence="3" id="KW-1185">Reference proteome</keyword>
<name>A0A429YZC8_9HYPH</name>
<dbReference type="SUPFAM" id="SSF51905">
    <property type="entry name" value="FAD/NAD(P)-binding domain"/>
    <property type="match status" value="2"/>
</dbReference>
<gene>
    <name evidence="2" type="ORF">EJC49_08585</name>
</gene>
<evidence type="ECO:0000259" key="1">
    <source>
        <dbReference type="Pfam" id="PF07992"/>
    </source>
</evidence>
<dbReference type="InterPro" id="IPR015904">
    <property type="entry name" value="Sulphide_quinone_reductase"/>
</dbReference>
<evidence type="ECO:0000313" key="2">
    <source>
        <dbReference type="EMBL" id="RST86754.1"/>
    </source>
</evidence>
<feature type="domain" description="FAD/NAD(P)-binding" evidence="1">
    <location>
        <begin position="67"/>
        <end position="179"/>
    </location>
</feature>
<dbReference type="GO" id="GO:0070224">
    <property type="term" value="F:sulfide:quinone oxidoreductase activity"/>
    <property type="evidence" value="ECO:0007669"/>
    <property type="project" value="TreeGrafter"/>
</dbReference>
<dbReference type="InterPro" id="IPR036188">
    <property type="entry name" value="FAD/NAD-bd_sf"/>
</dbReference>
<dbReference type="GO" id="GO:0071949">
    <property type="term" value="F:FAD binding"/>
    <property type="evidence" value="ECO:0007669"/>
    <property type="project" value="TreeGrafter"/>
</dbReference>
<evidence type="ECO:0000313" key="3">
    <source>
        <dbReference type="Proteomes" id="UP000278398"/>
    </source>
</evidence>
<accession>A0A429YZC8</accession>
<sequence>MSNYNRHRGASDFSVACVVLSVGGTDLLDDLDVQATRRAFLGLAAAGVAAASVTSQARAAKVSTRAKIVVIGAGAAGTAMANRLVQRLDGAEITLVDGRADHLYQPGLSLVATGLKPPSYTVSKTTDWLPREVKLVAEAAAAIDPIAKTVTTAGGTTLAYDFLIVAPGLVLDHAAIEGFSLNQVGKNGIGALYAGPAYAALTWQAASKFTAEGGVGLFTRPETEMKCAGAPLKHAFLIEDIASRGVGKGKYEMHYAAPQGALFGVPIVSEKVRMLFGQRGIATHLNHTLKAIDADRKRATFSRAEKDGTTSMVEMGYDYIHVIPPQRAPDVIRQSGLSWADKWTDQGWVEVDQKTLRHLRFPDVFAIGDVAGVPKGKTAASVKWQVPVVEDHLIAAIEGRDGTEVYDGYTSCPLITRVGRAMLVEFDYNNNLVPSFPGVIAPLEELWISWLMKEVALKATYNAMLRGKA</sequence>
<dbReference type="OrthoDB" id="9805710at2"/>
<dbReference type="Pfam" id="PF07992">
    <property type="entry name" value="Pyr_redox_2"/>
    <property type="match status" value="1"/>
</dbReference>
<dbReference type="Proteomes" id="UP000278398">
    <property type="component" value="Unassembled WGS sequence"/>
</dbReference>
<dbReference type="GO" id="GO:0070221">
    <property type="term" value="P:sulfide oxidation, using sulfide:quinone oxidoreductase"/>
    <property type="evidence" value="ECO:0007669"/>
    <property type="project" value="TreeGrafter"/>
</dbReference>
<dbReference type="Gene3D" id="3.50.50.60">
    <property type="entry name" value="FAD/NAD(P)-binding domain"/>
    <property type="match status" value="2"/>
</dbReference>
<reference evidence="2 3" key="1">
    <citation type="submission" date="2018-12" db="EMBL/GenBank/DDBJ databases">
        <title>Mesorhizobium carbonis sp. nov., isolated from coal mine water.</title>
        <authorList>
            <person name="Xin W."/>
            <person name="Xu Z."/>
            <person name="Xiang F."/>
            <person name="Zhang J."/>
            <person name="Xi L."/>
            <person name="Liu J."/>
        </authorList>
    </citation>
    <scope>NUCLEOTIDE SEQUENCE [LARGE SCALE GENOMIC DNA]</scope>
    <source>
        <strain evidence="2 3">B2.3</strain>
    </source>
</reference>
<proteinExistence type="predicted"/>
<dbReference type="PANTHER" id="PTHR10632">
    <property type="entry name" value="SULFIDE:QUINONE OXIDOREDUCTASE"/>
    <property type="match status" value="1"/>
</dbReference>
<dbReference type="InterPro" id="IPR006311">
    <property type="entry name" value="TAT_signal"/>
</dbReference>
<dbReference type="AlphaFoldDB" id="A0A429YZC8"/>
<dbReference type="EMBL" id="RWKW01000031">
    <property type="protein sequence ID" value="RST86754.1"/>
    <property type="molecule type" value="Genomic_DNA"/>
</dbReference>
<dbReference type="PANTHER" id="PTHR10632:SF2">
    <property type="entry name" value="SULFIDE:QUINONE OXIDOREDUCTASE, MITOCHONDRIAL"/>
    <property type="match status" value="1"/>
</dbReference>
<dbReference type="PROSITE" id="PS51318">
    <property type="entry name" value="TAT"/>
    <property type="match status" value="1"/>
</dbReference>
<organism evidence="2 3">
    <name type="scientific">Aquibium carbonis</name>
    <dbReference type="NCBI Taxonomy" id="2495581"/>
    <lineage>
        <taxon>Bacteria</taxon>
        <taxon>Pseudomonadati</taxon>
        <taxon>Pseudomonadota</taxon>
        <taxon>Alphaproteobacteria</taxon>
        <taxon>Hyphomicrobiales</taxon>
        <taxon>Phyllobacteriaceae</taxon>
        <taxon>Aquibium</taxon>
    </lineage>
</organism>
<comment type="caution">
    <text evidence="2">The sequence shown here is derived from an EMBL/GenBank/DDBJ whole genome shotgun (WGS) entry which is preliminary data.</text>
</comment>
<dbReference type="InterPro" id="IPR023753">
    <property type="entry name" value="FAD/NAD-binding_dom"/>
</dbReference>